<dbReference type="InterPro" id="IPR015359">
    <property type="entry name" value="PLC_EF-hand-like"/>
</dbReference>
<dbReference type="GO" id="GO:0005737">
    <property type="term" value="C:cytoplasm"/>
    <property type="evidence" value="ECO:0007669"/>
    <property type="project" value="UniProtKB-SubCell"/>
</dbReference>
<keyword evidence="10" id="KW-0807">Transducer</keyword>
<dbReference type="SUPFAM" id="SSF47473">
    <property type="entry name" value="EF-hand"/>
    <property type="match status" value="1"/>
</dbReference>
<dbReference type="GO" id="GO:0016042">
    <property type="term" value="P:lipid catabolic process"/>
    <property type="evidence" value="ECO:0007669"/>
    <property type="project" value="UniProtKB-KW"/>
</dbReference>
<evidence type="ECO:0000256" key="9">
    <source>
        <dbReference type="ARBA" id="ARBA00023098"/>
    </source>
</evidence>
<dbReference type="SMART" id="SM00148">
    <property type="entry name" value="PLCXc"/>
    <property type="match status" value="1"/>
</dbReference>
<evidence type="ECO:0000256" key="13">
    <source>
        <dbReference type="RuleBase" id="RU361133"/>
    </source>
</evidence>
<feature type="compositionally biased region" description="Acidic residues" evidence="14">
    <location>
        <begin position="278"/>
        <end position="310"/>
    </location>
</feature>
<reference evidence="16" key="1">
    <citation type="journal article" date="2023" name="Science">
        <title>Genome structures resolve the early diversification of teleost fishes.</title>
        <authorList>
            <person name="Parey E."/>
            <person name="Louis A."/>
            <person name="Montfort J."/>
            <person name="Bouchez O."/>
            <person name="Roques C."/>
            <person name="Iampietro C."/>
            <person name="Lluch J."/>
            <person name="Castinel A."/>
            <person name="Donnadieu C."/>
            <person name="Desvignes T."/>
            <person name="Floi Bucao C."/>
            <person name="Jouanno E."/>
            <person name="Wen M."/>
            <person name="Mejri S."/>
            <person name="Dirks R."/>
            <person name="Jansen H."/>
            <person name="Henkel C."/>
            <person name="Chen W.J."/>
            <person name="Zahm M."/>
            <person name="Cabau C."/>
            <person name="Klopp C."/>
            <person name="Thompson A.W."/>
            <person name="Robinson-Rechavi M."/>
            <person name="Braasch I."/>
            <person name="Lecointre G."/>
            <person name="Bobe J."/>
            <person name="Postlethwait J.H."/>
            <person name="Berthelot C."/>
            <person name="Roest Crollius H."/>
            <person name="Guiguen Y."/>
        </authorList>
    </citation>
    <scope>NUCLEOTIDE SEQUENCE</scope>
    <source>
        <strain evidence="16">WJC10195</strain>
    </source>
</reference>
<feature type="domain" description="PI-PLC Y-box" evidence="15">
    <location>
        <begin position="334"/>
        <end position="377"/>
    </location>
</feature>
<dbReference type="Proteomes" id="UP001152622">
    <property type="component" value="Chromosome 1"/>
</dbReference>
<protein>
    <recommendedName>
        <fullName evidence="4 13">Phosphoinositide phospholipase C</fullName>
        <ecNumber evidence="4 13">3.1.4.11</ecNumber>
    </recommendedName>
</protein>
<gene>
    <name evidence="16" type="ORF">SKAU_G00025120</name>
</gene>
<sequence>MRQTQAQPLPASRRKDIKYIFDHYASGKDSLHASGLLQFLQRDQVESEANDAMAENLIDKYEIDETEQKNRMMTFNGFLRYMESKDCCVLNQEHTRVYQDMGHPLSHYFISSSHNTYLTSDQLVGKSHLFAYKSALRKGCRCLEIDCWDGPDLEPIVYHGYTLTSKILFRDVISTIAEHAFQVSPYPVILSLENHCHPPQQQVMAHYITTILGDKLLNASLDLSSSTELPSPQELQYKILIKNKKLSSRQETEQSVERDRKRVEVDEGEERQVKEQTEESEAGDEEGEDEGEEDSEEEDYSEEDEEEQLPEESKSSTSKGSRKKKGKVKVAVELSNLVIYTKSVKFVSFSHSRDSQNFYENTSLGEKKARKLALKSGYFCTYR</sequence>
<accession>A0A9Q1JF32</accession>
<comment type="subcellular location">
    <subcellularLocation>
        <location evidence="3">Cytoplasm</location>
    </subcellularLocation>
    <subcellularLocation>
        <location evidence="2">Nucleus</location>
    </subcellularLocation>
</comment>
<keyword evidence="5" id="KW-0963">Cytoplasm</keyword>
<evidence type="ECO:0000313" key="16">
    <source>
        <dbReference type="EMBL" id="KAJ8381734.1"/>
    </source>
</evidence>
<dbReference type="GO" id="GO:0060470">
    <property type="term" value="P:positive regulation of cytosolic calcium ion concentration involved in egg activation"/>
    <property type="evidence" value="ECO:0007669"/>
    <property type="project" value="TreeGrafter"/>
</dbReference>
<evidence type="ECO:0000256" key="8">
    <source>
        <dbReference type="ARBA" id="ARBA00022963"/>
    </source>
</evidence>
<comment type="caution">
    <text evidence="16">The sequence shown here is derived from an EMBL/GenBank/DDBJ whole genome shotgun (WGS) entry which is preliminary data.</text>
</comment>
<dbReference type="PANTHER" id="PTHR10336:SF29">
    <property type="entry name" value="1-PHOSPHATIDYLINOSITOL 4,5-BISPHOSPHATE PHOSPHODIESTERASE ZETA-1"/>
    <property type="match status" value="1"/>
</dbReference>
<dbReference type="PRINTS" id="PR00390">
    <property type="entry name" value="PHPHLIPASEC"/>
</dbReference>
<keyword evidence="9 13" id="KW-0443">Lipid metabolism</keyword>
<dbReference type="GO" id="GO:0035556">
    <property type="term" value="P:intracellular signal transduction"/>
    <property type="evidence" value="ECO:0007669"/>
    <property type="project" value="InterPro"/>
</dbReference>
<keyword evidence="7" id="KW-0106">Calcium</keyword>
<dbReference type="FunFam" id="1.10.238.10:FF:000005">
    <property type="entry name" value="Phosphoinositide phospholipase C"/>
    <property type="match status" value="1"/>
</dbReference>
<dbReference type="GO" id="GO:0004435">
    <property type="term" value="F:phosphatidylinositol-4,5-bisphosphate phospholipase C activity"/>
    <property type="evidence" value="ECO:0007669"/>
    <property type="project" value="UniProtKB-EC"/>
</dbReference>
<evidence type="ECO:0000256" key="1">
    <source>
        <dbReference type="ARBA" id="ARBA00001913"/>
    </source>
</evidence>
<dbReference type="Pfam" id="PF09279">
    <property type="entry name" value="EF-hand_like"/>
    <property type="match status" value="1"/>
</dbReference>
<dbReference type="Pfam" id="PF00388">
    <property type="entry name" value="PI-PLC-X"/>
    <property type="match status" value="1"/>
</dbReference>
<evidence type="ECO:0000256" key="7">
    <source>
        <dbReference type="ARBA" id="ARBA00022837"/>
    </source>
</evidence>
<evidence type="ECO:0000259" key="15">
    <source>
        <dbReference type="PROSITE" id="PS50008"/>
    </source>
</evidence>
<feature type="region of interest" description="Disordered" evidence="14">
    <location>
        <begin position="248"/>
        <end position="325"/>
    </location>
</feature>
<dbReference type="Gene3D" id="1.10.238.10">
    <property type="entry name" value="EF-hand"/>
    <property type="match status" value="1"/>
</dbReference>
<evidence type="ECO:0000256" key="4">
    <source>
        <dbReference type="ARBA" id="ARBA00012368"/>
    </source>
</evidence>
<evidence type="ECO:0000256" key="12">
    <source>
        <dbReference type="ARBA" id="ARBA00023674"/>
    </source>
</evidence>
<name>A0A9Q1JF32_SYNKA</name>
<dbReference type="InterPro" id="IPR011992">
    <property type="entry name" value="EF-hand-dom_pair"/>
</dbReference>
<dbReference type="SUPFAM" id="SSF51695">
    <property type="entry name" value="PLC-like phosphodiesterases"/>
    <property type="match status" value="1"/>
</dbReference>
<evidence type="ECO:0000256" key="11">
    <source>
        <dbReference type="ARBA" id="ARBA00023242"/>
    </source>
</evidence>
<dbReference type="InterPro" id="IPR001192">
    <property type="entry name" value="PI-PLC_fam"/>
</dbReference>
<dbReference type="PANTHER" id="PTHR10336">
    <property type="entry name" value="PHOSPHOINOSITIDE-SPECIFIC PHOSPHOLIPASE C FAMILY PROTEIN"/>
    <property type="match status" value="1"/>
</dbReference>
<evidence type="ECO:0000313" key="17">
    <source>
        <dbReference type="Proteomes" id="UP001152622"/>
    </source>
</evidence>
<dbReference type="OrthoDB" id="269822at2759"/>
<evidence type="ECO:0000256" key="3">
    <source>
        <dbReference type="ARBA" id="ARBA00004496"/>
    </source>
</evidence>
<evidence type="ECO:0000256" key="6">
    <source>
        <dbReference type="ARBA" id="ARBA00022801"/>
    </source>
</evidence>
<proteinExistence type="predicted"/>
<keyword evidence="11" id="KW-0539">Nucleus</keyword>
<dbReference type="InterPro" id="IPR017946">
    <property type="entry name" value="PLC-like_Pdiesterase_TIM-brl"/>
</dbReference>
<evidence type="ECO:0000256" key="2">
    <source>
        <dbReference type="ARBA" id="ARBA00004123"/>
    </source>
</evidence>
<dbReference type="EC" id="3.1.4.11" evidence="4 13"/>
<evidence type="ECO:0000256" key="10">
    <source>
        <dbReference type="ARBA" id="ARBA00023224"/>
    </source>
</evidence>
<dbReference type="InterPro" id="IPR000909">
    <property type="entry name" value="PLipase_C_PInositol-sp_X_dom"/>
</dbReference>
<comment type="cofactor">
    <cofactor evidence="1">
        <name>Ca(2+)</name>
        <dbReference type="ChEBI" id="CHEBI:29108"/>
    </cofactor>
</comment>
<keyword evidence="6 13" id="KW-0378">Hydrolase</keyword>
<keyword evidence="8 13" id="KW-0442">Lipid degradation</keyword>
<feature type="compositionally biased region" description="Basic and acidic residues" evidence="14">
    <location>
        <begin position="248"/>
        <end position="277"/>
    </location>
</feature>
<organism evidence="16 17">
    <name type="scientific">Synaphobranchus kaupii</name>
    <name type="common">Kaup's arrowtooth eel</name>
    <dbReference type="NCBI Taxonomy" id="118154"/>
    <lineage>
        <taxon>Eukaryota</taxon>
        <taxon>Metazoa</taxon>
        <taxon>Chordata</taxon>
        <taxon>Craniata</taxon>
        <taxon>Vertebrata</taxon>
        <taxon>Euteleostomi</taxon>
        <taxon>Actinopterygii</taxon>
        <taxon>Neopterygii</taxon>
        <taxon>Teleostei</taxon>
        <taxon>Anguilliformes</taxon>
        <taxon>Synaphobranchidae</taxon>
        <taxon>Synaphobranchus</taxon>
    </lineage>
</organism>
<dbReference type="Gene3D" id="3.20.20.190">
    <property type="entry name" value="Phosphatidylinositol (PI) phosphodiesterase"/>
    <property type="match status" value="2"/>
</dbReference>
<keyword evidence="17" id="KW-1185">Reference proteome</keyword>
<dbReference type="AlphaFoldDB" id="A0A9Q1JF32"/>
<dbReference type="GO" id="GO:0005634">
    <property type="term" value="C:nucleus"/>
    <property type="evidence" value="ECO:0007669"/>
    <property type="project" value="UniProtKB-SubCell"/>
</dbReference>
<evidence type="ECO:0000256" key="5">
    <source>
        <dbReference type="ARBA" id="ARBA00022490"/>
    </source>
</evidence>
<dbReference type="PROSITE" id="PS50007">
    <property type="entry name" value="PIPLC_X_DOMAIN"/>
    <property type="match status" value="1"/>
</dbReference>
<dbReference type="InterPro" id="IPR001711">
    <property type="entry name" value="PLipase_C_Pinositol-sp_Y"/>
</dbReference>
<dbReference type="PROSITE" id="PS50008">
    <property type="entry name" value="PIPLC_Y_DOMAIN"/>
    <property type="match status" value="1"/>
</dbReference>
<comment type="catalytic activity">
    <reaction evidence="12">
        <text>a 1,2-diacyl-sn-glycero-3-phospho-(1D-myo-inositol-4,5-bisphosphate) + H2O = 1D-myo-inositol 1,4,5-trisphosphate + a 1,2-diacyl-sn-glycerol + H(+)</text>
        <dbReference type="Rhea" id="RHEA:33179"/>
        <dbReference type="ChEBI" id="CHEBI:15377"/>
        <dbReference type="ChEBI" id="CHEBI:15378"/>
        <dbReference type="ChEBI" id="CHEBI:17815"/>
        <dbReference type="ChEBI" id="CHEBI:58456"/>
        <dbReference type="ChEBI" id="CHEBI:203600"/>
        <dbReference type="EC" id="3.1.4.11"/>
    </reaction>
    <physiologicalReaction direction="left-to-right" evidence="12">
        <dbReference type="Rhea" id="RHEA:33180"/>
    </physiologicalReaction>
</comment>
<dbReference type="EMBL" id="JAINUF010000001">
    <property type="protein sequence ID" value="KAJ8381734.1"/>
    <property type="molecule type" value="Genomic_DNA"/>
</dbReference>
<evidence type="ECO:0000256" key="14">
    <source>
        <dbReference type="SAM" id="MobiDB-lite"/>
    </source>
</evidence>